<proteinExistence type="inferred from homology"/>
<evidence type="ECO:0000256" key="9">
    <source>
        <dbReference type="ARBA" id="ARBA00023136"/>
    </source>
</evidence>
<name>A0ABW4Z2Q2_9HYPH</name>
<reference evidence="14" key="1">
    <citation type="journal article" date="2019" name="Int. J. Syst. Evol. Microbiol.">
        <title>The Global Catalogue of Microorganisms (GCM) 10K type strain sequencing project: providing services to taxonomists for standard genome sequencing and annotation.</title>
        <authorList>
            <consortium name="The Broad Institute Genomics Platform"/>
            <consortium name="The Broad Institute Genome Sequencing Center for Infectious Disease"/>
            <person name="Wu L."/>
            <person name="Ma J."/>
        </authorList>
    </citation>
    <scope>NUCLEOTIDE SEQUENCE [LARGE SCALE GENOMIC DNA]</scope>
    <source>
        <strain evidence="14">CCM 7435</strain>
    </source>
</reference>
<sequence>MALSGTVDLSRAPATDRLRPVRLWLYAVAALIVLMVVVGGATRLTESGLSITEWKPVTGTLPPLGEAAWQAEFEKYQQIPQYQQINRGMSLDEFRTIFWWEWGHRLLGRLIGFVFLLPFLYFLWRGLVTGPLRWKLGGLFLLGGLQGAVGWWMVASGLVGRVDVSQYRLATHLTLACVILAATVAVADGLRPAGARPAAPRLSAPALGVWLAWALFVAVLLQIFLGGLVAGLDAGLTYTTWPLMDGHFIPPAENLLVQQPAWRNLFENVLTVQFNHRMMAYTVLALVVANWLALRGSAASGRATWLVGLVTAQALLGILTLIHQVPIDIALAHQFGATLVLIAATVHLRRMRVGG</sequence>
<feature type="binding site" description="axial binding residue" evidence="12">
    <location>
        <position position="333"/>
    </location>
    <ligand>
        <name>heme</name>
        <dbReference type="ChEBI" id="CHEBI:30413"/>
    </ligand>
    <ligandPart>
        <name>Fe</name>
        <dbReference type="ChEBI" id="CHEBI:18248"/>
    </ligandPart>
</feature>
<evidence type="ECO:0000256" key="3">
    <source>
        <dbReference type="ARBA" id="ARBA00022692"/>
    </source>
</evidence>
<protein>
    <recommendedName>
        <fullName evidence="12">Heme A synthase</fullName>
        <shortName evidence="12">HAS</shortName>
        <ecNumber evidence="12">1.17.99.9</ecNumber>
    </recommendedName>
    <alternativeName>
        <fullName evidence="12">Cytochrome aa3-controlling protein</fullName>
    </alternativeName>
</protein>
<dbReference type="InterPro" id="IPR023754">
    <property type="entry name" value="HemeA_Synthase_type2"/>
</dbReference>
<evidence type="ECO:0000313" key="14">
    <source>
        <dbReference type="Proteomes" id="UP001597299"/>
    </source>
</evidence>
<keyword evidence="12" id="KW-1003">Cell membrane</keyword>
<organism evidence="13 14">
    <name type="scientific">Ancylobacter oerskovii</name>
    <dbReference type="NCBI Taxonomy" id="459519"/>
    <lineage>
        <taxon>Bacteria</taxon>
        <taxon>Pseudomonadati</taxon>
        <taxon>Pseudomonadota</taxon>
        <taxon>Alphaproteobacteria</taxon>
        <taxon>Hyphomicrobiales</taxon>
        <taxon>Xanthobacteraceae</taxon>
        <taxon>Ancylobacter</taxon>
    </lineage>
</organism>
<dbReference type="InterPro" id="IPR003780">
    <property type="entry name" value="COX15/CtaA_fam"/>
</dbReference>
<comment type="function">
    <text evidence="12">Catalyzes the conversion of heme O to heme A by two successive hydroxylations of the methyl group at C8. The first hydroxylation forms heme I, the second hydroxylation results in an unstable dihydroxymethyl group, which spontaneously dehydrates, resulting in the formyl group of heme A.</text>
</comment>
<evidence type="ECO:0000256" key="1">
    <source>
        <dbReference type="ARBA" id="ARBA00001970"/>
    </source>
</evidence>
<evidence type="ECO:0000256" key="5">
    <source>
        <dbReference type="ARBA" id="ARBA00022989"/>
    </source>
</evidence>
<evidence type="ECO:0000256" key="2">
    <source>
        <dbReference type="ARBA" id="ARBA00004141"/>
    </source>
</evidence>
<evidence type="ECO:0000256" key="10">
    <source>
        <dbReference type="ARBA" id="ARBA00044501"/>
    </source>
</evidence>
<keyword evidence="8 12" id="KW-0350">Heme biosynthesis</keyword>
<feature type="transmembrane region" description="Helical" evidence="12">
    <location>
        <begin position="106"/>
        <end position="124"/>
    </location>
</feature>
<dbReference type="Pfam" id="PF02628">
    <property type="entry name" value="COX15-CtaA"/>
    <property type="match status" value="1"/>
</dbReference>
<keyword evidence="5 12" id="KW-1133">Transmembrane helix</keyword>
<evidence type="ECO:0000256" key="6">
    <source>
        <dbReference type="ARBA" id="ARBA00023002"/>
    </source>
</evidence>
<accession>A0ABW4Z2Q2</accession>
<feature type="transmembrane region" description="Helical" evidence="12">
    <location>
        <begin position="207"/>
        <end position="232"/>
    </location>
</feature>
<evidence type="ECO:0000256" key="12">
    <source>
        <dbReference type="HAMAP-Rule" id="MF_01665"/>
    </source>
</evidence>
<comment type="caution">
    <text evidence="12">Lacks conserved residue(s) required for the propagation of feature annotation.</text>
</comment>
<comment type="catalytic activity">
    <reaction evidence="11">
        <text>Fe(II)-heme o + 2 A + H2O = Fe(II)-heme a + 2 AH2</text>
        <dbReference type="Rhea" id="RHEA:63388"/>
        <dbReference type="ChEBI" id="CHEBI:13193"/>
        <dbReference type="ChEBI" id="CHEBI:15377"/>
        <dbReference type="ChEBI" id="CHEBI:17499"/>
        <dbReference type="ChEBI" id="CHEBI:60530"/>
        <dbReference type="ChEBI" id="CHEBI:61715"/>
        <dbReference type="EC" id="1.17.99.9"/>
    </reaction>
    <physiologicalReaction direction="left-to-right" evidence="11">
        <dbReference type="Rhea" id="RHEA:63389"/>
    </physiologicalReaction>
</comment>
<dbReference type="EMBL" id="JBHUHD010000001">
    <property type="protein sequence ID" value="MFD2142750.1"/>
    <property type="molecule type" value="Genomic_DNA"/>
</dbReference>
<evidence type="ECO:0000313" key="13">
    <source>
        <dbReference type="EMBL" id="MFD2142750.1"/>
    </source>
</evidence>
<dbReference type="PANTHER" id="PTHR23289:SF2">
    <property type="entry name" value="CYTOCHROME C OXIDASE ASSEMBLY PROTEIN COX15 HOMOLOG"/>
    <property type="match status" value="1"/>
</dbReference>
<gene>
    <name evidence="12" type="primary">ctaA</name>
    <name evidence="13" type="ORF">ACFSNC_20270</name>
</gene>
<dbReference type="EC" id="1.17.99.9" evidence="12"/>
<comment type="caution">
    <text evidence="13">The sequence shown here is derived from an EMBL/GenBank/DDBJ whole genome shotgun (WGS) entry which is preliminary data.</text>
</comment>
<keyword evidence="7 12" id="KW-0408">Iron</keyword>
<dbReference type="PANTHER" id="PTHR23289">
    <property type="entry name" value="CYTOCHROME C OXIDASE ASSEMBLY PROTEIN COX15"/>
    <property type="match status" value="1"/>
</dbReference>
<comment type="subcellular location">
    <subcellularLocation>
        <location evidence="12">Cell membrane</location>
        <topology evidence="12">Multi-pass membrane protein</topology>
    </subcellularLocation>
    <subcellularLocation>
        <location evidence="2">Membrane</location>
        <topology evidence="2">Multi-pass membrane protein</topology>
    </subcellularLocation>
</comment>
<feature type="transmembrane region" description="Helical" evidence="12">
    <location>
        <begin position="21"/>
        <end position="41"/>
    </location>
</feature>
<keyword evidence="4 12" id="KW-0479">Metal-binding</keyword>
<evidence type="ECO:0000256" key="4">
    <source>
        <dbReference type="ARBA" id="ARBA00022723"/>
    </source>
</evidence>
<feature type="transmembrane region" description="Helical" evidence="12">
    <location>
        <begin position="167"/>
        <end position="187"/>
    </location>
</feature>
<evidence type="ECO:0000256" key="7">
    <source>
        <dbReference type="ARBA" id="ARBA00023004"/>
    </source>
</evidence>
<comment type="pathway">
    <text evidence="10 12">Porphyrin-containing compound metabolism; heme A biosynthesis; heme A from heme O: step 1/1.</text>
</comment>
<keyword evidence="14" id="KW-1185">Reference proteome</keyword>
<comment type="similarity">
    <text evidence="12">Belongs to the COX15/CtaA family. Type 2 subfamily.</text>
</comment>
<feature type="transmembrane region" description="Helical" evidence="12">
    <location>
        <begin position="136"/>
        <end position="155"/>
    </location>
</feature>
<evidence type="ECO:0000256" key="11">
    <source>
        <dbReference type="ARBA" id="ARBA00048044"/>
    </source>
</evidence>
<dbReference type="RefSeq" id="WP_213355209.1">
    <property type="nucleotide sequence ID" value="NZ_JAHBGB010000042.1"/>
</dbReference>
<feature type="transmembrane region" description="Helical" evidence="12">
    <location>
        <begin position="329"/>
        <end position="348"/>
    </location>
</feature>
<comment type="cofactor">
    <cofactor evidence="1 12">
        <name>heme b</name>
        <dbReference type="ChEBI" id="CHEBI:60344"/>
    </cofactor>
</comment>
<feature type="transmembrane region" description="Helical" evidence="12">
    <location>
        <begin position="303"/>
        <end position="323"/>
    </location>
</feature>
<dbReference type="HAMAP" id="MF_01665">
    <property type="entry name" value="HemeA_synth_type2"/>
    <property type="match status" value="1"/>
</dbReference>
<evidence type="ECO:0000256" key="8">
    <source>
        <dbReference type="ARBA" id="ARBA00023133"/>
    </source>
</evidence>
<comment type="subunit">
    <text evidence="12">Interacts with CtaB.</text>
</comment>
<keyword evidence="9 12" id="KW-0472">Membrane</keyword>
<dbReference type="Proteomes" id="UP001597299">
    <property type="component" value="Unassembled WGS sequence"/>
</dbReference>
<keyword evidence="3 12" id="KW-0812">Transmembrane</keyword>
<keyword evidence="6 12" id="KW-0560">Oxidoreductase</keyword>
<feature type="binding site" description="axial binding residue" evidence="12">
    <location>
        <position position="276"/>
    </location>
    <ligand>
        <name>heme</name>
        <dbReference type="ChEBI" id="CHEBI:30413"/>
    </ligand>
    <ligandPart>
        <name>Fe</name>
        <dbReference type="ChEBI" id="CHEBI:18248"/>
    </ligandPart>
</feature>